<feature type="region of interest" description="Disordered" evidence="1">
    <location>
        <begin position="1"/>
        <end position="28"/>
    </location>
</feature>
<evidence type="ECO:0000313" key="3">
    <source>
        <dbReference type="WBParaSite" id="nRc.2.0.1.t33254-RA"/>
    </source>
</evidence>
<feature type="compositionally biased region" description="Basic and acidic residues" evidence="1">
    <location>
        <begin position="13"/>
        <end position="28"/>
    </location>
</feature>
<dbReference type="AlphaFoldDB" id="A0A915K4X7"/>
<evidence type="ECO:0000313" key="2">
    <source>
        <dbReference type="Proteomes" id="UP000887565"/>
    </source>
</evidence>
<organism evidence="2 3">
    <name type="scientific">Romanomermis culicivorax</name>
    <name type="common">Nematode worm</name>
    <dbReference type="NCBI Taxonomy" id="13658"/>
    <lineage>
        <taxon>Eukaryota</taxon>
        <taxon>Metazoa</taxon>
        <taxon>Ecdysozoa</taxon>
        <taxon>Nematoda</taxon>
        <taxon>Enoplea</taxon>
        <taxon>Dorylaimia</taxon>
        <taxon>Mermithida</taxon>
        <taxon>Mermithoidea</taxon>
        <taxon>Mermithidae</taxon>
        <taxon>Romanomermis</taxon>
    </lineage>
</organism>
<dbReference type="WBParaSite" id="nRc.2.0.1.t33254-RA">
    <property type="protein sequence ID" value="nRc.2.0.1.t33254-RA"/>
    <property type="gene ID" value="nRc.2.0.1.g33254"/>
</dbReference>
<keyword evidence="2" id="KW-1185">Reference proteome</keyword>
<evidence type="ECO:0000256" key="1">
    <source>
        <dbReference type="SAM" id="MobiDB-lite"/>
    </source>
</evidence>
<sequence length="67" mass="7956">MDSLAFKMSRNNNLERTESKRGSPASRERICNCWKCYKHPKEIDQMCSYKKQRHQKMDFVDGTAKNV</sequence>
<reference evidence="3" key="1">
    <citation type="submission" date="2022-11" db="UniProtKB">
        <authorList>
            <consortium name="WormBaseParasite"/>
        </authorList>
    </citation>
    <scope>IDENTIFICATION</scope>
</reference>
<dbReference type="Proteomes" id="UP000887565">
    <property type="component" value="Unplaced"/>
</dbReference>
<proteinExistence type="predicted"/>
<name>A0A915K4X7_ROMCU</name>
<accession>A0A915K4X7</accession>
<protein>
    <submittedName>
        <fullName evidence="3">Uncharacterized protein</fullName>
    </submittedName>
</protein>